<dbReference type="EMBL" id="CAEZZP010000122">
    <property type="protein sequence ID" value="CAB4782408.1"/>
    <property type="molecule type" value="Genomic_DNA"/>
</dbReference>
<reference evidence="4" key="1">
    <citation type="submission" date="2020-05" db="EMBL/GenBank/DDBJ databases">
        <authorList>
            <person name="Chiriac C."/>
            <person name="Salcher M."/>
            <person name="Ghai R."/>
            <person name="Kavagutti S V."/>
        </authorList>
    </citation>
    <scope>NUCLEOTIDE SEQUENCE</scope>
</reference>
<sequence>MRYGKIDFDYALDLAGRAPENDGPIYMVNFMKYRDVAGYGGVKGAEKSAKPGISGVEADNIYNPTDVLTKIGAQTVFFGEVIAQGTEGEWDRMAIVKYASRVSFMEMQNRPDFKEKHVHKEAGMLYTIVMGTLPRGDHQAIDRSMYCTFELSAVPQHGEASNHQARLAVEGTIVGDGRKWDDLTMTWSDEIPVVAPREAGGDVMTVVTKIQIDRMGKSFLA</sequence>
<dbReference type="EMBL" id="CAFBLJ010000030">
    <property type="protein sequence ID" value="CAB4866532.1"/>
    <property type="molecule type" value="Genomic_DNA"/>
</dbReference>
<protein>
    <submittedName>
        <fullName evidence="4">Unannotated protein</fullName>
    </submittedName>
</protein>
<evidence type="ECO:0000313" key="3">
    <source>
        <dbReference type="EMBL" id="CAB4801419.1"/>
    </source>
</evidence>
<dbReference type="EMBL" id="CAFBMF010000031">
    <property type="protein sequence ID" value="CAB4895894.1"/>
    <property type="molecule type" value="Genomic_DNA"/>
</dbReference>
<gene>
    <name evidence="1" type="ORF">UFOPK2658_00792</name>
    <name evidence="2" type="ORF">UFOPK2880_01531</name>
    <name evidence="3" type="ORF">UFOPK3004_00697</name>
    <name evidence="4" type="ORF">UFOPK3304_00763</name>
    <name evidence="5" type="ORF">UFOPK3494_00668</name>
    <name evidence="6" type="ORF">UFOPK4134_00580</name>
</gene>
<dbReference type="Gene3D" id="3.30.70.100">
    <property type="match status" value="1"/>
</dbReference>
<accession>A0A6J7D6E3</accession>
<dbReference type="EMBL" id="CAFAAL010000046">
    <property type="protein sequence ID" value="CAB4801419.1"/>
    <property type="molecule type" value="Genomic_DNA"/>
</dbReference>
<evidence type="ECO:0000313" key="5">
    <source>
        <dbReference type="EMBL" id="CAB4895894.1"/>
    </source>
</evidence>
<dbReference type="EMBL" id="CAFBPS010000028">
    <property type="protein sequence ID" value="CAB5026109.1"/>
    <property type="molecule type" value="Genomic_DNA"/>
</dbReference>
<organism evidence="4">
    <name type="scientific">freshwater metagenome</name>
    <dbReference type="NCBI Taxonomy" id="449393"/>
    <lineage>
        <taxon>unclassified sequences</taxon>
        <taxon>metagenomes</taxon>
        <taxon>ecological metagenomes</taxon>
    </lineage>
</organism>
<evidence type="ECO:0000313" key="6">
    <source>
        <dbReference type="EMBL" id="CAB5026109.1"/>
    </source>
</evidence>
<name>A0A6J7D6E3_9ZZZZ</name>
<evidence type="ECO:0000313" key="1">
    <source>
        <dbReference type="EMBL" id="CAB4717544.1"/>
    </source>
</evidence>
<dbReference type="AlphaFoldDB" id="A0A6J7D6E3"/>
<proteinExistence type="predicted"/>
<evidence type="ECO:0000313" key="2">
    <source>
        <dbReference type="EMBL" id="CAB4782408.1"/>
    </source>
</evidence>
<evidence type="ECO:0000313" key="4">
    <source>
        <dbReference type="EMBL" id="CAB4866532.1"/>
    </source>
</evidence>
<dbReference type="EMBL" id="CAEZYH010000025">
    <property type="protein sequence ID" value="CAB4717544.1"/>
    <property type="molecule type" value="Genomic_DNA"/>
</dbReference>